<sequence length="55" mass="6181">MSAPKSSVLMTSNSEELPRLIGTVVQFNYSGPMSNRPAYNKDLLHNNLPFIEENK</sequence>
<name>A0A6S7HJH1_PARCT</name>
<keyword evidence="2" id="KW-1185">Reference proteome</keyword>
<comment type="caution">
    <text evidence="1">The sequence shown here is derived from an EMBL/GenBank/DDBJ whole genome shotgun (WGS) entry which is preliminary data.</text>
</comment>
<organism evidence="1 2">
    <name type="scientific">Paramuricea clavata</name>
    <name type="common">Red gorgonian</name>
    <name type="synonym">Violescent sea-whip</name>
    <dbReference type="NCBI Taxonomy" id="317549"/>
    <lineage>
        <taxon>Eukaryota</taxon>
        <taxon>Metazoa</taxon>
        <taxon>Cnidaria</taxon>
        <taxon>Anthozoa</taxon>
        <taxon>Octocorallia</taxon>
        <taxon>Malacalcyonacea</taxon>
        <taxon>Plexauridae</taxon>
        <taxon>Paramuricea</taxon>
    </lineage>
</organism>
<dbReference type="Proteomes" id="UP001152795">
    <property type="component" value="Unassembled WGS sequence"/>
</dbReference>
<feature type="non-terminal residue" evidence="1">
    <location>
        <position position="1"/>
    </location>
</feature>
<dbReference type="AlphaFoldDB" id="A0A6S7HJH1"/>
<proteinExistence type="predicted"/>
<evidence type="ECO:0000313" key="1">
    <source>
        <dbReference type="EMBL" id="CAB4003493.1"/>
    </source>
</evidence>
<reference evidence="1" key="1">
    <citation type="submission" date="2020-04" db="EMBL/GenBank/DDBJ databases">
        <authorList>
            <person name="Alioto T."/>
            <person name="Alioto T."/>
            <person name="Gomez Garrido J."/>
        </authorList>
    </citation>
    <scope>NUCLEOTIDE SEQUENCE</scope>
    <source>
        <strain evidence="1">A484AB</strain>
    </source>
</reference>
<gene>
    <name evidence="1" type="ORF">PACLA_8A007194</name>
</gene>
<accession>A0A6S7HJH1</accession>
<dbReference type="EMBL" id="CACRXK020004643">
    <property type="protein sequence ID" value="CAB4003493.1"/>
    <property type="molecule type" value="Genomic_DNA"/>
</dbReference>
<evidence type="ECO:0000313" key="2">
    <source>
        <dbReference type="Proteomes" id="UP001152795"/>
    </source>
</evidence>
<protein>
    <submittedName>
        <fullName evidence="1">Uncharacterized protein</fullName>
    </submittedName>
</protein>